<organism evidence="3">
    <name type="scientific">Flexilinea flocculi</name>
    <dbReference type="NCBI Taxonomy" id="1678840"/>
    <lineage>
        <taxon>Bacteria</taxon>
        <taxon>Bacillati</taxon>
        <taxon>Chloroflexota</taxon>
        <taxon>Anaerolineae</taxon>
        <taxon>Anaerolineales</taxon>
        <taxon>Anaerolineaceae</taxon>
        <taxon>Flexilinea</taxon>
    </lineage>
</organism>
<dbReference type="Pfam" id="PF02655">
    <property type="entry name" value="ATP-grasp_3"/>
    <property type="match status" value="1"/>
</dbReference>
<gene>
    <name evidence="3" type="ORF">ATC1_13343</name>
</gene>
<dbReference type="Gene3D" id="3.30.1490.20">
    <property type="entry name" value="ATP-grasp fold, A domain"/>
    <property type="match status" value="1"/>
</dbReference>
<dbReference type="Pfam" id="PF21360">
    <property type="entry name" value="PylC-like_N"/>
    <property type="match status" value="1"/>
</dbReference>
<dbReference type="Gene3D" id="3.40.50.20">
    <property type="match status" value="1"/>
</dbReference>
<dbReference type="Proteomes" id="UP000053370">
    <property type="component" value="Unassembled WGS sequence"/>
</dbReference>
<sequence>MDQIRVMITGIGGGGNGEQLIKALKLSQNPYYLIGADITPVSRGFSFVHDKYVLPPASDPNYVESLVEVCKKAKADVLFTGSEPELKRVSDVQDQIRNEGIFLPMNPKSVIDICMDKSKTMDFLQSNGFSFPKTKTVTKQEDLREITTFPVVLKPSIGGGGSANTFIAQDQKELELFGNWMLNIYPRFIIQEYVGNADCEYTVGVLSDMEGVLINSIAVKKNILSALSNRLKIRSRYSDELLVISNGISQGQIGRFPEVTSQCEVIAQKIGSRSAVNIQLRFVDGKCFVFEINPRYSGTSSFRAMVGYNEPDIMIRKYLLHETIEPHFPYKEGYIMRGLDETFVELP</sequence>
<dbReference type="SUPFAM" id="SSF56059">
    <property type="entry name" value="Glutathione synthetase ATP-binding domain-like"/>
    <property type="match status" value="1"/>
</dbReference>
<dbReference type="InterPro" id="IPR003806">
    <property type="entry name" value="ATP-grasp_PylC-type"/>
</dbReference>
<dbReference type="GO" id="GO:0005524">
    <property type="term" value="F:ATP binding"/>
    <property type="evidence" value="ECO:0007669"/>
    <property type="project" value="UniProtKB-UniRule"/>
</dbReference>
<dbReference type="Gene3D" id="3.30.470.20">
    <property type="entry name" value="ATP-grasp fold, B domain"/>
    <property type="match status" value="1"/>
</dbReference>
<dbReference type="EMBL" id="DF968181">
    <property type="protein sequence ID" value="GAP40370.1"/>
    <property type="molecule type" value="Genomic_DNA"/>
</dbReference>
<dbReference type="AlphaFoldDB" id="A0A0S7BRD4"/>
<evidence type="ECO:0000313" key="3">
    <source>
        <dbReference type="EMBL" id="GAP40370.1"/>
    </source>
</evidence>
<dbReference type="GO" id="GO:0046872">
    <property type="term" value="F:metal ion binding"/>
    <property type="evidence" value="ECO:0007669"/>
    <property type="project" value="InterPro"/>
</dbReference>
<keyword evidence="1" id="KW-0067">ATP-binding</keyword>
<dbReference type="InterPro" id="IPR005479">
    <property type="entry name" value="CPAse_ATP-bd"/>
</dbReference>
<dbReference type="InterPro" id="IPR011761">
    <property type="entry name" value="ATP-grasp"/>
</dbReference>
<accession>A0A0S7BRD4</accession>
<dbReference type="PROSITE" id="PS50975">
    <property type="entry name" value="ATP_GRASP"/>
    <property type="match status" value="1"/>
</dbReference>
<evidence type="ECO:0000259" key="2">
    <source>
        <dbReference type="PROSITE" id="PS50975"/>
    </source>
</evidence>
<protein>
    <recommendedName>
        <fullName evidence="2">ATP-grasp domain-containing protein</fullName>
    </recommendedName>
</protein>
<dbReference type="InterPro" id="IPR013815">
    <property type="entry name" value="ATP_grasp_subdomain_1"/>
</dbReference>
<evidence type="ECO:0000256" key="1">
    <source>
        <dbReference type="PROSITE-ProRule" id="PRU00409"/>
    </source>
</evidence>
<dbReference type="RefSeq" id="WP_062279596.1">
    <property type="nucleotide sequence ID" value="NZ_DF968181.1"/>
</dbReference>
<dbReference type="PROSITE" id="PS00866">
    <property type="entry name" value="CPSASE_1"/>
    <property type="match status" value="1"/>
</dbReference>
<evidence type="ECO:0000313" key="4">
    <source>
        <dbReference type="Proteomes" id="UP000053370"/>
    </source>
</evidence>
<keyword evidence="4" id="KW-1185">Reference proteome</keyword>
<proteinExistence type="predicted"/>
<dbReference type="OrthoDB" id="9804197at2"/>
<name>A0A0S7BRD4_9CHLR</name>
<dbReference type="InterPro" id="IPR048764">
    <property type="entry name" value="PylC_N"/>
</dbReference>
<dbReference type="STRING" id="1678840.ATC1_13343"/>
<reference evidence="3" key="1">
    <citation type="journal article" date="2015" name="Genome Announc.">
        <title>Draft Genome Sequence of Anaerolineae Strain TC1, a Novel Isolate from a Methanogenic Wastewater Treatment System.</title>
        <authorList>
            <person name="Matsuura N."/>
            <person name="Tourlousse D.M."/>
            <person name="Sun L."/>
            <person name="Toyonaga M."/>
            <person name="Kuroda K."/>
            <person name="Ohashi A."/>
            <person name="Cruz R."/>
            <person name="Yamaguchi T."/>
            <person name="Sekiguchi Y."/>
        </authorList>
    </citation>
    <scope>NUCLEOTIDE SEQUENCE [LARGE SCALE GENOMIC DNA]</scope>
    <source>
        <strain evidence="3">TC1</strain>
    </source>
</reference>
<feature type="domain" description="ATP-grasp" evidence="2">
    <location>
        <begin position="121"/>
        <end position="319"/>
    </location>
</feature>
<keyword evidence="1" id="KW-0547">Nucleotide-binding</keyword>
<dbReference type="NCBIfam" id="NF009402">
    <property type="entry name" value="PRK12767.1-1"/>
    <property type="match status" value="1"/>
</dbReference>